<proteinExistence type="inferred from homology"/>
<gene>
    <name evidence="11" type="ORF">PG997_012261</name>
</gene>
<comment type="similarity">
    <text evidence="2 9">Belongs to the glycosyl hydrolase 35 family.</text>
</comment>
<dbReference type="InterPro" id="IPR008979">
    <property type="entry name" value="Galactose-bd-like_sf"/>
</dbReference>
<dbReference type="SUPFAM" id="SSF49785">
    <property type="entry name" value="Galactose-binding domain-like"/>
    <property type="match status" value="2"/>
</dbReference>
<dbReference type="Pfam" id="PF10435">
    <property type="entry name" value="BetaGal_dom2"/>
    <property type="match status" value="1"/>
</dbReference>
<evidence type="ECO:0000256" key="2">
    <source>
        <dbReference type="ARBA" id="ARBA00009809"/>
    </source>
</evidence>
<sequence>MKFSAATVVAASAVVSGAALKKHSVVYQVSDFTAACIPHSTQCLYEFGVFQPGTMQTTPIPCKAMVSGNIDGTLPNVEYGACEQSSRTFNVVRDAKGLGFSVQAPVSPHSNTTGVYHIPNKDLVMSNRPNAAVQSYAGPKNFDLERMKLSLLLGIALLALGCGTLRITAGKPPGVGMRGYSVIGSLQVRAPDQDIVTWDEHSPLREWNQGLDTQRRVPPLSPASAISLAGCVSERQFTAEGVFALEPFFEAAQKAGLWLIARPGPYINAEASGGGYPGWPQRVRGLLRTAAPDYLAATDNYMSNVCKKIADAQITNGGPIILFQPENEYTWANDYTPFPDGAYMEYVMKQARDAGVTIPFISNDAAQLGHNAPGTGVGEVDIYGHDGYPLGFDCANPTVWPTDGLPTDWRALHLQQSPSTPYSINEFQAGSFDPWGGWGFEQCSQLVNHEFERVFYKNTFAAGVSILNLYMIFGGTNWGNLGHPGGYTSYDYGSVIKEDRTITREKYSELKLEANFVMASPAYLTATPAVNATHAYSDNADIIVTPLLGNNTADGSFFVVRHTDYTSLVSTSYRITLPASQGNVTIPQTNHSLTLNGRDSKVMVTDYDVQGTRLLYSTADIFTQQTLLNGKKVLIIYAGPNEFNELVFKKAGSSYKVVEGGQNIFRFGLASSELISLGWSTSTERAVVQVGYLTVYLLDRPSAYKYWVTDVVGSQSKLIVNGPYLVRSAAVNGSELSIKADFNVSTPVEVIGAPSGIKTVRINGKDTPFENSNQSLTMNATLSPPLVELPNLASLRTLIYRGHFNATGWETSFSLYVQGGRGFASSVFLDGALLASWTGNGSASSNQTTYRITPGTLLEPHSPHVFTVIVDNMGHDEQSVGVDYMKAPRGILGWRLYSDAKATSTPIAWKLTGNLHGLAYVDKARGPLNEGGLFAERMGYHLPAAPLPASSSAAPSSSPLDGIPNPGVAFYAASFNLSLPSDEWDIPLAFAFPGALSKSESSPNHPFRLQLFVNGWQFGRLSSNIGPQWLFPCLRASWTTRARTGSASRSGR</sequence>
<dbReference type="Gene3D" id="2.102.20.10">
    <property type="entry name" value="Beta-galactosidase, domain 2"/>
    <property type="match status" value="1"/>
</dbReference>
<evidence type="ECO:0000256" key="8">
    <source>
        <dbReference type="RuleBase" id="RU000675"/>
    </source>
</evidence>
<evidence type="ECO:0000256" key="1">
    <source>
        <dbReference type="ARBA" id="ARBA00001412"/>
    </source>
</evidence>
<dbReference type="SUPFAM" id="SSF51011">
    <property type="entry name" value="Glycosyl hydrolase domain"/>
    <property type="match status" value="1"/>
</dbReference>
<dbReference type="PANTHER" id="PTHR23421">
    <property type="entry name" value="BETA-GALACTOSIDASE RELATED"/>
    <property type="match status" value="1"/>
</dbReference>
<dbReference type="InterPro" id="IPR025300">
    <property type="entry name" value="BetaGal_jelly_roll_dom"/>
</dbReference>
<accession>A0ABR1V2U8</accession>
<dbReference type="SUPFAM" id="SSF51445">
    <property type="entry name" value="(Trans)glycosidases"/>
    <property type="match status" value="1"/>
</dbReference>
<evidence type="ECO:0000256" key="4">
    <source>
        <dbReference type="ARBA" id="ARBA00022729"/>
    </source>
</evidence>
<dbReference type="InterPro" id="IPR025972">
    <property type="entry name" value="BetaGal_dom3"/>
</dbReference>
<keyword evidence="4" id="KW-0732">Signal</keyword>
<evidence type="ECO:0000256" key="7">
    <source>
        <dbReference type="ARBA" id="ARBA00023295"/>
    </source>
</evidence>
<dbReference type="InterPro" id="IPR031330">
    <property type="entry name" value="Gly_Hdrlase_35_cat"/>
</dbReference>
<dbReference type="InterPro" id="IPR019801">
    <property type="entry name" value="Glyco_hydro_35_CS"/>
</dbReference>
<dbReference type="SUPFAM" id="SSF117100">
    <property type="entry name" value="Beta-galactosidase LacA, domain 3"/>
    <property type="match status" value="1"/>
</dbReference>
<evidence type="ECO:0000313" key="11">
    <source>
        <dbReference type="EMBL" id="KAK8065514.1"/>
    </source>
</evidence>
<dbReference type="Proteomes" id="UP001433268">
    <property type="component" value="Unassembled WGS sequence"/>
</dbReference>
<protein>
    <recommendedName>
        <fullName evidence="3 8">Beta-galactosidase</fullName>
        <ecNumber evidence="3 8">3.2.1.23</ecNumber>
    </recommendedName>
</protein>
<dbReference type="Pfam" id="PF13363">
    <property type="entry name" value="BetaGal_dom3"/>
    <property type="match status" value="1"/>
</dbReference>
<dbReference type="EMBL" id="JAQQWN010000009">
    <property type="protein sequence ID" value="KAK8065514.1"/>
    <property type="molecule type" value="Genomic_DNA"/>
</dbReference>
<dbReference type="Pfam" id="PF01301">
    <property type="entry name" value="Glyco_hydro_35"/>
    <property type="match status" value="1"/>
</dbReference>
<name>A0ABR1V2U8_9PEZI</name>
<dbReference type="SMART" id="SM01029">
    <property type="entry name" value="BetaGal_dom2"/>
    <property type="match status" value="1"/>
</dbReference>
<dbReference type="Pfam" id="PF13364">
    <property type="entry name" value="BetaGal_ABD2"/>
    <property type="match status" value="2"/>
</dbReference>
<comment type="catalytic activity">
    <reaction evidence="1 8">
        <text>Hydrolysis of terminal non-reducing beta-D-galactose residues in beta-D-galactosides.</text>
        <dbReference type="EC" id="3.2.1.23"/>
    </reaction>
</comment>
<dbReference type="Gene3D" id="2.60.390.10">
    <property type="entry name" value="Beta-galactosidase, domain 3"/>
    <property type="match status" value="1"/>
</dbReference>
<dbReference type="PROSITE" id="PS01182">
    <property type="entry name" value="GLYCOSYL_HYDROL_F35"/>
    <property type="match status" value="1"/>
</dbReference>
<feature type="domain" description="Beta-galactosidase" evidence="10">
    <location>
        <begin position="523"/>
        <end position="706"/>
    </location>
</feature>
<evidence type="ECO:0000256" key="3">
    <source>
        <dbReference type="ARBA" id="ARBA00012756"/>
    </source>
</evidence>
<keyword evidence="12" id="KW-1185">Reference proteome</keyword>
<keyword evidence="6" id="KW-0325">Glycoprotein</keyword>
<dbReference type="EC" id="3.2.1.23" evidence="3 8"/>
<comment type="caution">
    <text evidence="11">The sequence shown here is derived from an EMBL/GenBank/DDBJ whole genome shotgun (WGS) entry which is preliminary data.</text>
</comment>
<dbReference type="InterPro" id="IPR036833">
    <property type="entry name" value="BetaGal_dom3_sf"/>
</dbReference>
<dbReference type="Gene3D" id="3.20.20.80">
    <property type="entry name" value="Glycosidases"/>
    <property type="match status" value="1"/>
</dbReference>
<evidence type="ECO:0000256" key="9">
    <source>
        <dbReference type="RuleBase" id="RU003679"/>
    </source>
</evidence>
<dbReference type="InterPro" id="IPR037110">
    <property type="entry name" value="Betagal_dom2_sf"/>
</dbReference>
<dbReference type="PRINTS" id="PR00742">
    <property type="entry name" value="GLHYDRLASE35"/>
</dbReference>
<dbReference type="Gene3D" id="2.60.120.260">
    <property type="entry name" value="Galactose-binding domain-like"/>
    <property type="match status" value="1"/>
</dbReference>
<dbReference type="InterPro" id="IPR017853">
    <property type="entry name" value="GH"/>
</dbReference>
<keyword evidence="7 8" id="KW-0326">Glycosidase</keyword>
<evidence type="ECO:0000256" key="6">
    <source>
        <dbReference type="ARBA" id="ARBA00023180"/>
    </source>
</evidence>
<reference evidence="11 12" key="1">
    <citation type="submission" date="2023-01" db="EMBL/GenBank/DDBJ databases">
        <title>Analysis of 21 Apiospora genomes using comparative genomics revels a genus with tremendous synthesis potential of carbohydrate active enzymes and secondary metabolites.</title>
        <authorList>
            <person name="Sorensen T."/>
        </authorList>
    </citation>
    <scope>NUCLEOTIDE SEQUENCE [LARGE SCALE GENOMIC DNA]</scope>
    <source>
        <strain evidence="11 12">CBS 114990</strain>
    </source>
</reference>
<organism evidence="11 12">
    <name type="scientific">Apiospora hydei</name>
    <dbReference type="NCBI Taxonomy" id="1337664"/>
    <lineage>
        <taxon>Eukaryota</taxon>
        <taxon>Fungi</taxon>
        <taxon>Dikarya</taxon>
        <taxon>Ascomycota</taxon>
        <taxon>Pezizomycotina</taxon>
        <taxon>Sordariomycetes</taxon>
        <taxon>Xylariomycetidae</taxon>
        <taxon>Amphisphaeriales</taxon>
        <taxon>Apiosporaceae</taxon>
        <taxon>Apiospora</taxon>
    </lineage>
</organism>
<evidence type="ECO:0000259" key="10">
    <source>
        <dbReference type="SMART" id="SM01029"/>
    </source>
</evidence>
<evidence type="ECO:0000313" key="12">
    <source>
        <dbReference type="Proteomes" id="UP001433268"/>
    </source>
</evidence>
<evidence type="ECO:0000256" key="5">
    <source>
        <dbReference type="ARBA" id="ARBA00022801"/>
    </source>
</evidence>
<dbReference type="InterPro" id="IPR018954">
    <property type="entry name" value="Betagal_dom2"/>
</dbReference>
<keyword evidence="5 8" id="KW-0378">Hydrolase</keyword>
<dbReference type="RefSeq" id="XP_066662267.1">
    <property type="nucleotide sequence ID" value="XM_066816575.1"/>
</dbReference>
<dbReference type="InterPro" id="IPR001944">
    <property type="entry name" value="Glycoside_Hdrlase_35"/>
</dbReference>
<dbReference type="GeneID" id="92049635"/>